<dbReference type="Proteomes" id="UP001066276">
    <property type="component" value="Chromosome 5"/>
</dbReference>
<reference evidence="1" key="1">
    <citation type="journal article" date="2022" name="bioRxiv">
        <title>Sequencing and chromosome-scale assembly of the giantPleurodeles waltlgenome.</title>
        <authorList>
            <person name="Brown T."/>
            <person name="Elewa A."/>
            <person name="Iarovenko S."/>
            <person name="Subramanian E."/>
            <person name="Araus A.J."/>
            <person name="Petzold A."/>
            <person name="Susuki M."/>
            <person name="Suzuki K.-i.T."/>
            <person name="Hayashi T."/>
            <person name="Toyoda A."/>
            <person name="Oliveira C."/>
            <person name="Osipova E."/>
            <person name="Leigh N.D."/>
            <person name="Simon A."/>
            <person name="Yun M.H."/>
        </authorList>
    </citation>
    <scope>NUCLEOTIDE SEQUENCE</scope>
    <source>
        <strain evidence="1">20211129_DDA</strain>
        <tissue evidence="1">Liver</tissue>
    </source>
</reference>
<evidence type="ECO:0000313" key="2">
    <source>
        <dbReference type="Proteomes" id="UP001066276"/>
    </source>
</evidence>
<name>A0AAV7S3B8_PLEWA</name>
<comment type="caution">
    <text evidence="1">The sequence shown here is derived from an EMBL/GenBank/DDBJ whole genome shotgun (WGS) entry which is preliminary data.</text>
</comment>
<protein>
    <submittedName>
        <fullName evidence="1">Uncharacterized protein</fullName>
    </submittedName>
</protein>
<dbReference type="PANTHER" id="PTHR19446">
    <property type="entry name" value="REVERSE TRANSCRIPTASES"/>
    <property type="match status" value="1"/>
</dbReference>
<keyword evidence="2" id="KW-1185">Reference proteome</keyword>
<dbReference type="EMBL" id="JANPWB010000009">
    <property type="protein sequence ID" value="KAJ1158482.1"/>
    <property type="molecule type" value="Genomic_DNA"/>
</dbReference>
<gene>
    <name evidence="1" type="ORF">NDU88_011170</name>
</gene>
<organism evidence="1 2">
    <name type="scientific">Pleurodeles waltl</name>
    <name type="common">Iberian ribbed newt</name>
    <dbReference type="NCBI Taxonomy" id="8319"/>
    <lineage>
        <taxon>Eukaryota</taxon>
        <taxon>Metazoa</taxon>
        <taxon>Chordata</taxon>
        <taxon>Craniata</taxon>
        <taxon>Vertebrata</taxon>
        <taxon>Euteleostomi</taxon>
        <taxon>Amphibia</taxon>
        <taxon>Batrachia</taxon>
        <taxon>Caudata</taxon>
        <taxon>Salamandroidea</taxon>
        <taxon>Salamandridae</taxon>
        <taxon>Pleurodelinae</taxon>
        <taxon>Pleurodeles</taxon>
    </lineage>
</organism>
<dbReference type="AlphaFoldDB" id="A0AAV7S3B8"/>
<accession>A0AAV7S3B8</accession>
<proteinExistence type="predicted"/>
<evidence type="ECO:0000313" key="1">
    <source>
        <dbReference type="EMBL" id="KAJ1158482.1"/>
    </source>
</evidence>
<sequence>MGQLQPEEVKLTLACMLTGKAPGTDGLTVAFYKVYQDILIPHLVTLFEEMATDGSMPLSMREALLVVLLKPGKPVDHCSSYRHNCPL</sequence>